<feature type="signal peptide" evidence="1">
    <location>
        <begin position="1"/>
        <end position="22"/>
    </location>
</feature>
<name>A0A0J7IFM5_9FLAO</name>
<keyword evidence="1" id="KW-0732">Signal</keyword>
<keyword evidence="3" id="KW-1185">Reference proteome</keyword>
<evidence type="ECO:0000256" key="1">
    <source>
        <dbReference type="SAM" id="SignalP"/>
    </source>
</evidence>
<dbReference type="AlphaFoldDB" id="A0A0J7IFM5"/>
<dbReference type="STRING" id="558151.ACM46_11415"/>
<dbReference type="Pfam" id="PF19577">
    <property type="entry name" value="DcaP"/>
    <property type="match status" value="1"/>
</dbReference>
<accession>A0A0J7IFM5</accession>
<sequence length="442" mass="48592">MKKKTLQLVCSLSLLCPVLGVAQNTTDKKNDSLSLTVNPVSSKEVKDLSVKVSFYGFLRNYIFYDTRQTIGAGENLVPLYPKDRQLDVKGNDINDAPKFHMLSVLSRAGINVKGPKVLGAETAGILEAEFFGSTEAGINELRLRHAYVTFDWEKTQLGIGQYWNPIVILDCLPNVVNYGSGSPTFALNRNPQVRLTQKLDEHFKIIAAVTSQRDFTPNTSPYRDSGMPSTHLQLQYKSPNFIAGIAGQYEVLRPQLSSGNPPVVNHNKVKSITAVLYAKVITKPLTISASAIMAQNAATFVMLGGFMGYSAPGEADIFRTMNTRSAWIDFQQVTDKKIALGLFAGAVKNLGANDPVQGRTPTAYGVTAAWGAVSGTPGARSVDHLWKVVPRVDWILNKNIKFRFEVENTFATWGDAQISGRGVGNEFNAKNNRFHLATFFMF</sequence>
<evidence type="ECO:0008006" key="4">
    <source>
        <dbReference type="Google" id="ProtNLM"/>
    </source>
</evidence>
<feature type="chain" id="PRO_5005288433" description="Porin" evidence="1">
    <location>
        <begin position="23"/>
        <end position="442"/>
    </location>
</feature>
<dbReference type="PATRIC" id="fig|558151.6.peg.2410"/>
<dbReference type="InterPro" id="IPR045748">
    <property type="entry name" value="DcaP"/>
</dbReference>
<protein>
    <recommendedName>
        <fullName evidence="4">Porin</fullName>
    </recommendedName>
</protein>
<gene>
    <name evidence="2" type="ORF">ACM46_11415</name>
</gene>
<dbReference type="EMBL" id="LFND01000003">
    <property type="protein sequence ID" value="KMQ64824.1"/>
    <property type="molecule type" value="Genomic_DNA"/>
</dbReference>
<organism evidence="2 3">
    <name type="scientific">Chryseobacterium angstadtii</name>
    <dbReference type="NCBI Taxonomy" id="558151"/>
    <lineage>
        <taxon>Bacteria</taxon>
        <taxon>Pseudomonadati</taxon>
        <taxon>Bacteroidota</taxon>
        <taxon>Flavobacteriia</taxon>
        <taxon>Flavobacteriales</taxon>
        <taxon>Weeksellaceae</taxon>
        <taxon>Chryseobacterium group</taxon>
        <taxon>Chryseobacterium</taxon>
    </lineage>
</organism>
<evidence type="ECO:0000313" key="2">
    <source>
        <dbReference type="EMBL" id="KMQ64824.1"/>
    </source>
</evidence>
<dbReference type="RefSeq" id="WP_048506760.1">
    <property type="nucleotide sequence ID" value="NZ_LFND01000003.1"/>
</dbReference>
<comment type="caution">
    <text evidence="2">The sequence shown here is derived from an EMBL/GenBank/DDBJ whole genome shotgun (WGS) entry which is preliminary data.</text>
</comment>
<evidence type="ECO:0000313" key="3">
    <source>
        <dbReference type="Proteomes" id="UP000036261"/>
    </source>
</evidence>
<reference evidence="2 3" key="1">
    <citation type="journal article" date="2013" name="Int. J. Syst. Evol. Microbiol.">
        <title>Chryseobacterium angstadtii sp. nov., isolated from a newt tank.</title>
        <authorList>
            <person name="Kirk K.E."/>
            <person name="Hoffman J.A."/>
            <person name="Smith K.A."/>
            <person name="Strahan B.L."/>
            <person name="Failor K.C."/>
            <person name="Krebs J.E."/>
            <person name="Gale A.N."/>
            <person name="Do T.D."/>
            <person name="Sontag T.C."/>
            <person name="Batties A.M."/>
            <person name="Mistiszyn K."/>
            <person name="Newman J.D."/>
        </authorList>
    </citation>
    <scope>NUCLEOTIDE SEQUENCE [LARGE SCALE GENOMIC DNA]</scope>
    <source>
        <strain evidence="2 3">KM</strain>
    </source>
</reference>
<dbReference type="Proteomes" id="UP000036261">
    <property type="component" value="Unassembled WGS sequence"/>
</dbReference>
<proteinExistence type="predicted"/>
<dbReference type="SUPFAM" id="SSF56935">
    <property type="entry name" value="Porins"/>
    <property type="match status" value="1"/>
</dbReference>